<dbReference type="EMBL" id="PKPP01013170">
    <property type="protein sequence ID" value="PWA41308.1"/>
    <property type="molecule type" value="Genomic_DNA"/>
</dbReference>
<reference evidence="1 2" key="1">
    <citation type="journal article" date="2018" name="Mol. Plant">
        <title>The genome of Artemisia annua provides insight into the evolution of Asteraceae family and artemisinin biosynthesis.</title>
        <authorList>
            <person name="Shen Q."/>
            <person name="Zhang L."/>
            <person name="Liao Z."/>
            <person name="Wang S."/>
            <person name="Yan T."/>
            <person name="Shi P."/>
            <person name="Liu M."/>
            <person name="Fu X."/>
            <person name="Pan Q."/>
            <person name="Wang Y."/>
            <person name="Lv Z."/>
            <person name="Lu X."/>
            <person name="Zhang F."/>
            <person name="Jiang W."/>
            <person name="Ma Y."/>
            <person name="Chen M."/>
            <person name="Hao X."/>
            <person name="Li L."/>
            <person name="Tang Y."/>
            <person name="Lv G."/>
            <person name="Zhou Y."/>
            <person name="Sun X."/>
            <person name="Brodelius P.E."/>
            <person name="Rose J.K.C."/>
            <person name="Tang K."/>
        </authorList>
    </citation>
    <scope>NUCLEOTIDE SEQUENCE [LARGE SCALE GENOMIC DNA]</scope>
    <source>
        <strain evidence="2">cv. Huhao1</strain>
        <tissue evidence="1">Leaf</tissue>
    </source>
</reference>
<proteinExistence type="predicted"/>
<comment type="caution">
    <text evidence="1">The sequence shown here is derived from an EMBL/GenBank/DDBJ whole genome shotgun (WGS) entry which is preliminary data.</text>
</comment>
<accession>A0A2U1KX30</accession>
<name>A0A2U1KX30_ARTAN</name>
<evidence type="ECO:0000313" key="1">
    <source>
        <dbReference type="EMBL" id="PWA41308.1"/>
    </source>
</evidence>
<protein>
    <submittedName>
        <fullName evidence="1">Uncharacterized protein</fullName>
    </submittedName>
</protein>
<evidence type="ECO:0000313" key="2">
    <source>
        <dbReference type="Proteomes" id="UP000245207"/>
    </source>
</evidence>
<sequence>MDVFVGIYDNTIVDVLVEREDELSVCLSKIRNHNSASLPFLPMLNLARCGWNAVGRAPYGMI</sequence>
<dbReference type="AlphaFoldDB" id="A0A2U1KX30"/>
<keyword evidence="2" id="KW-1185">Reference proteome</keyword>
<gene>
    <name evidence="1" type="ORF">CTI12_AA554650</name>
</gene>
<dbReference type="Proteomes" id="UP000245207">
    <property type="component" value="Unassembled WGS sequence"/>
</dbReference>
<organism evidence="1 2">
    <name type="scientific">Artemisia annua</name>
    <name type="common">Sweet wormwood</name>
    <dbReference type="NCBI Taxonomy" id="35608"/>
    <lineage>
        <taxon>Eukaryota</taxon>
        <taxon>Viridiplantae</taxon>
        <taxon>Streptophyta</taxon>
        <taxon>Embryophyta</taxon>
        <taxon>Tracheophyta</taxon>
        <taxon>Spermatophyta</taxon>
        <taxon>Magnoliopsida</taxon>
        <taxon>eudicotyledons</taxon>
        <taxon>Gunneridae</taxon>
        <taxon>Pentapetalae</taxon>
        <taxon>asterids</taxon>
        <taxon>campanulids</taxon>
        <taxon>Asterales</taxon>
        <taxon>Asteraceae</taxon>
        <taxon>Asteroideae</taxon>
        <taxon>Anthemideae</taxon>
        <taxon>Artemisiinae</taxon>
        <taxon>Artemisia</taxon>
    </lineage>
</organism>